<evidence type="ECO:0000259" key="5">
    <source>
        <dbReference type="Pfam" id="PF13947"/>
    </source>
</evidence>
<dbReference type="Proteomes" id="UP000019116">
    <property type="component" value="Chromosome 3B"/>
</dbReference>
<dbReference type="HOGENOM" id="CLU_000288_43_10_1"/>
<protein>
    <recommendedName>
        <fullName evidence="5">Wall-associated receptor kinase galacturonan-binding domain-containing protein</fullName>
    </recommendedName>
</protein>
<comment type="subcellular location">
    <subcellularLocation>
        <location evidence="1">Membrane</location>
        <topology evidence="1">Single-pass membrane protein</topology>
    </subcellularLocation>
</comment>
<evidence type="ECO:0000313" key="6">
    <source>
        <dbReference type="EnsemblPlants" id="TraesCS3B02G057800.1.cds1"/>
    </source>
</evidence>
<dbReference type="OMA" id="RISNTYN"/>
<dbReference type="Gramene" id="TraesWEE_scaffold_135322_01G000200.1">
    <property type="protein sequence ID" value="TraesWEE_scaffold_135322_01G000200.1"/>
    <property type="gene ID" value="TraesWEE_scaffold_135322_01G000200"/>
</dbReference>
<dbReference type="GO" id="GO:0030247">
    <property type="term" value="F:polysaccharide binding"/>
    <property type="evidence" value="ECO:0007669"/>
    <property type="project" value="InterPro"/>
</dbReference>
<dbReference type="InterPro" id="IPR025287">
    <property type="entry name" value="WAK_GUB"/>
</dbReference>
<dbReference type="Gramene" id="TraesCS3B03G0129300.1">
    <property type="protein sequence ID" value="TraesCS3B03G0129300.1.CDS1"/>
    <property type="gene ID" value="TraesCS3B03G0129300"/>
</dbReference>
<name>A0A077RUV9_WHEAT</name>
<dbReference type="Gramene" id="TraesRN3B0100128400.1">
    <property type="protein sequence ID" value="TraesRN3B0100128400.1"/>
    <property type="gene ID" value="TraesRN3B0100128400"/>
</dbReference>
<feature type="region of interest" description="Disordered" evidence="3">
    <location>
        <begin position="129"/>
        <end position="166"/>
    </location>
</feature>
<reference evidence="6" key="2">
    <citation type="submission" date="2018-10" db="UniProtKB">
        <authorList>
            <consortium name="EnsemblPlants"/>
        </authorList>
    </citation>
    <scope>IDENTIFICATION</scope>
</reference>
<feature type="signal peptide" evidence="4">
    <location>
        <begin position="1"/>
        <end position="22"/>
    </location>
</feature>
<reference evidence="6" key="1">
    <citation type="submission" date="2018-08" db="EMBL/GenBank/DDBJ databases">
        <authorList>
            <person name="Rossello M."/>
        </authorList>
    </citation>
    <scope>NUCLEOTIDE SEQUENCE [LARGE SCALE GENOMIC DNA]</scope>
    <source>
        <strain evidence="6">cv. Chinese Spring</strain>
    </source>
</reference>
<organism evidence="6">
    <name type="scientific">Triticum aestivum</name>
    <name type="common">Wheat</name>
    <dbReference type="NCBI Taxonomy" id="4565"/>
    <lineage>
        <taxon>Eukaryota</taxon>
        <taxon>Viridiplantae</taxon>
        <taxon>Streptophyta</taxon>
        <taxon>Embryophyta</taxon>
        <taxon>Tracheophyta</taxon>
        <taxon>Spermatophyta</taxon>
        <taxon>Magnoliopsida</taxon>
        <taxon>Liliopsida</taxon>
        <taxon>Poales</taxon>
        <taxon>Poaceae</taxon>
        <taxon>BOP clade</taxon>
        <taxon>Pooideae</taxon>
        <taxon>Triticodae</taxon>
        <taxon>Triticeae</taxon>
        <taxon>Triticinae</taxon>
        <taxon>Triticum</taxon>
    </lineage>
</organism>
<dbReference type="GO" id="GO:0016020">
    <property type="term" value="C:membrane"/>
    <property type="evidence" value="ECO:0007669"/>
    <property type="project" value="UniProtKB-SubCell"/>
</dbReference>
<evidence type="ECO:0000256" key="2">
    <source>
        <dbReference type="ARBA" id="ARBA00022729"/>
    </source>
</evidence>
<dbReference type="Gramene" id="TraesCS3B02G057800.1">
    <property type="protein sequence ID" value="TraesCS3B02G057800.1.cds1"/>
    <property type="gene ID" value="TraesCS3B02G057800"/>
</dbReference>
<dbReference type="EnsemblPlants" id="TraesCS3B02G057800.1">
    <property type="protein sequence ID" value="TraesCS3B02G057800.1.cds1"/>
    <property type="gene ID" value="TraesCS3B02G057800"/>
</dbReference>
<keyword evidence="2 4" id="KW-0732">Signal</keyword>
<dbReference type="OrthoDB" id="4062651at2759"/>
<dbReference type="AlphaFoldDB" id="A0A077RUV9"/>
<dbReference type="PANTHER" id="PTHR33491">
    <property type="entry name" value="OSJNBA0016N04.9 PROTEIN"/>
    <property type="match status" value="1"/>
</dbReference>
<proteinExistence type="predicted"/>
<evidence type="ECO:0000256" key="3">
    <source>
        <dbReference type="SAM" id="MobiDB-lite"/>
    </source>
</evidence>
<sequence>MSTTSLRLPALFLAPIAVAVESESLTLRPGCHASCGGVKVPYPFGIGTYCFRPGFEIACVNKTPALTVTTQVIQVLELSVMPRPEARVMLPVAWQCFNTTTNDVIESFDARLNINPSGVYRISNTATNSSSWAATPSSSPTAGRPPAAAHTPTGTTRDASPSAMTPGARDGACAGIGCYHVDISPGLTDNWMRFYSFTHVDIEFSPCDFAFIVEKGYYSFQEADLHMGPGASHRKMLMRLDWAIRDSNVKSTDSLTCSQAANKPGYTCVSDHSKCVKSINGPGYFCNYSQGYH</sequence>
<evidence type="ECO:0000256" key="4">
    <source>
        <dbReference type="SAM" id="SignalP"/>
    </source>
</evidence>
<dbReference type="STRING" id="4565.A0A077RUV9"/>
<keyword evidence="7" id="KW-1185">Reference proteome</keyword>
<feature type="chain" id="PRO_5043118358" description="Wall-associated receptor kinase galacturonan-binding domain-containing protein" evidence="4">
    <location>
        <begin position="23"/>
        <end position="293"/>
    </location>
</feature>
<feature type="compositionally biased region" description="Low complexity" evidence="3">
    <location>
        <begin position="129"/>
        <end position="157"/>
    </location>
</feature>
<dbReference type="Pfam" id="PF13947">
    <property type="entry name" value="GUB_WAK_bind"/>
    <property type="match status" value="1"/>
</dbReference>
<evidence type="ECO:0000313" key="7">
    <source>
        <dbReference type="Proteomes" id="UP000019116"/>
    </source>
</evidence>
<evidence type="ECO:0000256" key="1">
    <source>
        <dbReference type="ARBA" id="ARBA00004167"/>
    </source>
</evidence>
<feature type="domain" description="Wall-associated receptor kinase galacturonan-binding" evidence="5">
    <location>
        <begin position="31"/>
        <end position="79"/>
    </location>
</feature>
<accession>A0A077RUV9</accession>